<dbReference type="SFLD" id="SFLDG01067">
    <property type="entry name" value="SPASM/twitch_domain_containing"/>
    <property type="match status" value="1"/>
</dbReference>
<evidence type="ECO:0000256" key="6">
    <source>
        <dbReference type="ARBA" id="ARBA00023601"/>
    </source>
</evidence>
<dbReference type="PROSITE" id="PS51918">
    <property type="entry name" value="RADICAL_SAM"/>
    <property type="match status" value="1"/>
</dbReference>
<dbReference type="Pfam" id="PF04055">
    <property type="entry name" value="Radical_SAM"/>
    <property type="match status" value="1"/>
</dbReference>
<proteinExistence type="inferred from homology"/>
<dbReference type="UniPathway" id="UPA00782"/>
<dbReference type="GO" id="GO:0051536">
    <property type="term" value="F:iron-sulfur cluster binding"/>
    <property type="evidence" value="ECO:0007669"/>
    <property type="project" value="UniProtKB-KW"/>
</dbReference>
<dbReference type="InterPro" id="IPR007197">
    <property type="entry name" value="rSAM"/>
</dbReference>
<feature type="domain" description="Radical SAM core" evidence="7">
    <location>
        <begin position="90"/>
        <end position="320"/>
    </location>
</feature>
<organism evidence="8 9">
    <name type="scientific">Bacteroides acidifaciens</name>
    <dbReference type="NCBI Taxonomy" id="85831"/>
    <lineage>
        <taxon>Bacteria</taxon>
        <taxon>Pseudomonadati</taxon>
        <taxon>Bacteroidota</taxon>
        <taxon>Bacteroidia</taxon>
        <taxon>Bacteroidales</taxon>
        <taxon>Bacteroidaceae</taxon>
        <taxon>Bacteroides</taxon>
    </lineage>
</organism>
<evidence type="ECO:0000313" key="8">
    <source>
        <dbReference type="EMBL" id="TGY03253.1"/>
    </source>
</evidence>
<dbReference type="InterPro" id="IPR013785">
    <property type="entry name" value="Aldolase_TIM"/>
</dbReference>
<comment type="cofactor">
    <cofactor evidence="1">
        <name>[4Fe-4S] cluster</name>
        <dbReference type="ChEBI" id="CHEBI:49883"/>
    </cofactor>
</comment>
<dbReference type="AlphaFoldDB" id="A0A4S2AQ65"/>
<dbReference type="SFLD" id="SFLDS00029">
    <property type="entry name" value="Radical_SAM"/>
    <property type="match status" value="1"/>
</dbReference>
<dbReference type="Gene3D" id="3.20.20.70">
    <property type="entry name" value="Aldolase class I"/>
    <property type="match status" value="1"/>
</dbReference>
<evidence type="ECO:0000259" key="7">
    <source>
        <dbReference type="PROSITE" id="PS51918"/>
    </source>
</evidence>
<dbReference type="InterPro" id="IPR023885">
    <property type="entry name" value="4Fe4S-binding_SPASM_dom"/>
</dbReference>
<keyword evidence="4" id="KW-0408">Iron</keyword>
<accession>A0A4S2AQ65</accession>
<gene>
    <name evidence="8" type="ORF">E5356_09350</name>
</gene>
<dbReference type="SUPFAM" id="SSF102114">
    <property type="entry name" value="Radical SAM enzymes"/>
    <property type="match status" value="1"/>
</dbReference>
<evidence type="ECO:0000256" key="3">
    <source>
        <dbReference type="ARBA" id="ARBA00022723"/>
    </source>
</evidence>
<comment type="caution">
    <text evidence="8">The sequence shown here is derived from an EMBL/GenBank/DDBJ whole genome shotgun (WGS) entry which is preliminary data.</text>
</comment>
<name>A0A4S2AQ65_9BACE</name>
<dbReference type="RefSeq" id="WP_136014208.1">
    <property type="nucleotide sequence ID" value="NZ_CAJTBC010000013.1"/>
</dbReference>
<dbReference type="InterPro" id="IPR058240">
    <property type="entry name" value="rSAM_sf"/>
</dbReference>
<keyword evidence="9" id="KW-1185">Reference proteome</keyword>
<dbReference type="PANTHER" id="PTHR43273:SF3">
    <property type="entry name" value="ANAEROBIC SULFATASE-MATURATING ENZYME HOMOLOG ASLB-RELATED"/>
    <property type="match status" value="1"/>
</dbReference>
<evidence type="ECO:0000313" key="9">
    <source>
        <dbReference type="Proteomes" id="UP000305751"/>
    </source>
</evidence>
<evidence type="ECO:0000256" key="1">
    <source>
        <dbReference type="ARBA" id="ARBA00001966"/>
    </source>
</evidence>
<keyword evidence="5" id="KW-0411">Iron-sulfur</keyword>
<sequence>MEKLRLSYYTIPVKLEIEDDKYLLTHGYTGAIDILDKDIWKKIEDFSKTSSLPEQTIAYLQKRGYLTTHTQEEEIEYVKKLAQLLHKTQSKLYKTFGFIISYDCNFRCSYCFENGISNHGNQWSKWTFTKEMVDKAYKTMMKIEPRKELHYKNILLYGGEPFLRQNKEVIEYIVLKGHQLGYTFKVISNGYDIDYFENILSPEYFSFFQITLDGDKENHNSRRFHYEEGASFDKIVNNIGILLRKNIDVSVRVNTDSNNFQDFKSLNELFKKLGFTSNPHFKTYSSILRKYNENDNCDVDINYLSMDTFNKQHQKTYNGEIYYQDFGIYRHYLSYLENGSRCRLYSASCSAQYGSYLLDPVGDIFTCLETVGKPDQVIGHYTNEEPEWTEVRKHWFERNTGNALNCQSCKYALLCGGGCLARSVHTKDGFKASACFKFKSVYPLSVNRAYSTYKQSLLLTTNSKIK</sequence>
<dbReference type="GO" id="GO:0016491">
    <property type="term" value="F:oxidoreductase activity"/>
    <property type="evidence" value="ECO:0007669"/>
    <property type="project" value="InterPro"/>
</dbReference>
<dbReference type="InterPro" id="IPR023867">
    <property type="entry name" value="Sulphatase_maturase_rSAM"/>
</dbReference>
<evidence type="ECO:0000256" key="5">
    <source>
        <dbReference type="ARBA" id="ARBA00023014"/>
    </source>
</evidence>
<evidence type="ECO:0000256" key="2">
    <source>
        <dbReference type="ARBA" id="ARBA00022691"/>
    </source>
</evidence>
<keyword evidence="3" id="KW-0479">Metal-binding</keyword>
<dbReference type="PANTHER" id="PTHR43273">
    <property type="entry name" value="ANAEROBIC SULFATASE-MATURATING ENZYME HOMOLOG ASLB-RELATED"/>
    <property type="match status" value="1"/>
</dbReference>
<protein>
    <submittedName>
        <fullName evidence="8">Radical SAM protein</fullName>
    </submittedName>
</protein>
<dbReference type="Proteomes" id="UP000305751">
    <property type="component" value="Unassembled WGS sequence"/>
</dbReference>
<dbReference type="EMBL" id="SRZA01000024">
    <property type="protein sequence ID" value="TGY03253.1"/>
    <property type="molecule type" value="Genomic_DNA"/>
</dbReference>
<dbReference type="CDD" id="cd01335">
    <property type="entry name" value="Radical_SAM"/>
    <property type="match status" value="1"/>
</dbReference>
<evidence type="ECO:0000256" key="4">
    <source>
        <dbReference type="ARBA" id="ARBA00023004"/>
    </source>
</evidence>
<dbReference type="NCBIfam" id="TIGR04085">
    <property type="entry name" value="rSAM_more_4Fe4S"/>
    <property type="match status" value="1"/>
</dbReference>
<keyword evidence="2" id="KW-0949">S-adenosyl-L-methionine</keyword>
<dbReference type="GO" id="GO:0046872">
    <property type="term" value="F:metal ion binding"/>
    <property type="evidence" value="ECO:0007669"/>
    <property type="project" value="UniProtKB-KW"/>
</dbReference>
<reference evidence="8 9" key="1">
    <citation type="submission" date="2019-04" db="EMBL/GenBank/DDBJ databases">
        <title>Microbes associate with the intestines of laboratory mice.</title>
        <authorList>
            <person name="Navarre W."/>
            <person name="Wong E."/>
            <person name="Huang K."/>
            <person name="Tropini C."/>
            <person name="Ng K."/>
            <person name="Yu B."/>
        </authorList>
    </citation>
    <scope>NUCLEOTIDE SEQUENCE [LARGE SCALE GENOMIC DNA]</scope>
    <source>
        <strain evidence="8 9">NM70_E10</strain>
    </source>
</reference>
<comment type="similarity">
    <text evidence="6">Belongs to the radical SAM superfamily. Anaerobic sulfatase-maturating enzyme family.</text>
</comment>